<sequence length="210" mass="23547">MSYKVIVIEANHLDRLRHEQGCATDLYVARVRNTAAHIQNTEYKHLDVGDQRREHLAEFTGDLNELAQALSDMRDLGMKTLFANEFVKDIAVTLKYANRFSCNASIRRDAVEVFGSLLTSEQRRELLSMDLFPVFVDPGVAVDEPNVPPAARGENFCVTDMIAVGSVNYEALKERLESAIEMAQLLMGIKEGEEELARGRSQEEAIEIDG</sequence>
<evidence type="ECO:0000313" key="2">
    <source>
        <dbReference type="Proteomes" id="UP000053424"/>
    </source>
</evidence>
<protein>
    <submittedName>
        <fullName evidence="1">Uncharacterized protein</fullName>
    </submittedName>
</protein>
<gene>
    <name evidence="1" type="ORF">M413DRAFT_32969</name>
</gene>
<reference evidence="1 2" key="1">
    <citation type="submission" date="2014-04" db="EMBL/GenBank/DDBJ databases">
        <authorList>
            <consortium name="DOE Joint Genome Institute"/>
            <person name="Kuo A."/>
            <person name="Gay G."/>
            <person name="Dore J."/>
            <person name="Kohler A."/>
            <person name="Nagy L.G."/>
            <person name="Floudas D."/>
            <person name="Copeland A."/>
            <person name="Barry K.W."/>
            <person name="Cichocki N."/>
            <person name="Veneault-Fourrey C."/>
            <person name="LaButti K."/>
            <person name="Lindquist E.A."/>
            <person name="Lipzen A."/>
            <person name="Lundell T."/>
            <person name="Morin E."/>
            <person name="Murat C."/>
            <person name="Sun H."/>
            <person name="Tunlid A."/>
            <person name="Henrissat B."/>
            <person name="Grigoriev I.V."/>
            <person name="Hibbett D.S."/>
            <person name="Martin F."/>
            <person name="Nordberg H.P."/>
            <person name="Cantor M.N."/>
            <person name="Hua S.X."/>
        </authorList>
    </citation>
    <scope>NUCLEOTIDE SEQUENCE [LARGE SCALE GENOMIC DNA]</scope>
    <source>
        <strain evidence="2">h7</strain>
    </source>
</reference>
<accession>A0A0C2Y174</accession>
<keyword evidence="2" id="KW-1185">Reference proteome</keyword>
<name>A0A0C2Y174_HEBCY</name>
<proteinExistence type="predicted"/>
<dbReference type="Proteomes" id="UP000053424">
    <property type="component" value="Unassembled WGS sequence"/>
</dbReference>
<dbReference type="AlphaFoldDB" id="A0A0C2Y174"/>
<evidence type="ECO:0000313" key="1">
    <source>
        <dbReference type="EMBL" id="KIM34847.1"/>
    </source>
</evidence>
<organism evidence="1 2">
    <name type="scientific">Hebeloma cylindrosporum</name>
    <dbReference type="NCBI Taxonomy" id="76867"/>
    <lineage>
        <taxon>Eukaryota</taxon>
        <taxon>Fungi</taxon>
        <taxon>Dikarya</taxon>
        <taxon>Basidiomycota</taxon>
        <taxon>Agaricomycotina</taxon>
        <taxon>Agaricomycetes</taxon>
        <taxon>Agaricomycetidae</taxon>
        <taxon>Agaricales</taxon>
        <taxon>Agaricineae</taxon>
        <taxon>Hymenogastraceae</taxon>
        <taxon>Hebeloma</taxon>
    </lineage>
</organism>
<reference evidence="2" key="2">
    <citation type="submission" date="2015-01" db="EMBL/GenBank/DDBJ databases">
        <title>Evolutionary Origins and Diversification of the Mycorrhizal Mutualists.</title>
        <authorList>
            <consortium name="DOE Joint Genome Institute"/>
            <consortium name="Mycorrhizal Genomics Consortium"/>
            <person name="Kohler A."/>
            <person name="Kuo A."/>
            <person name="Nagy L.G."/>
            <person name="Floudas D."/>
            <person name="Copeland A."/>
            <person name="Barry K.W."/>
            <person name="Cichocki N."/>
            <person name="Veneault-Fourrey C."/>
            <person name="LaButti K."/>
            <person name="Lindquist E.A."/>
            <person name="Lipzen A."/>
            <person name="Lundell T."/>
            <person name="Morin E."/>
            <person name="Murat C."/>
            <person name="Riley R."/>
            <person name="Ohm R."/>
            <person name="Sun H."/>
            <person name="Tunlid A."/>
            <person name="Henrissat B."/>
            <person name="Grigoriev I.V."/>
            <person name="Hibbett D.S."/>
            <person name="Martin F."/>
        </authorList>
    </citation>
    <scope>NUCLEOTIDE SEQUENCE [LARGE SCALE GENOMIC DNA]</scope>
    <source>
        <strain evidence="2">h7</strain>
    </source>
</reference>
<dbReference type="EMBL" id="KN831850">
    <property type="protein sequence ID" value="KIM34847.1"/>
    <property type="molecule type" value="Genomic_DNA"/>
</dbReference>
<dbReference type="HOGENOM" id="CLU_1240277_0_0_1"/>